<keyword evidence="1" id="KW-0833">Ubl conjugation pathway</keyword>
<comment type="caution">
    <text evidence="4">The sequence shown here is derived from an EMBL/GenBank/DDBJ whole genome shotgun (WGS) entry which is preliminary data.</text>
</comment>
<evidence type="ECO:0000256" key="1">
    <source>
        <dbReference type="RuleBase" id="RU366018"/>
    </source>
</evidence>
<organism evidence="4 5">
    <name type="scientific">Homarus americanus</name>
    <name type="common">American lobster</name>
    <dbReference type="NCBI Taxonomy" id="6706"/>
    <lineage>
        <taxon>Eukaryota</taxon>
        <taxon>Metazoa</taxon>
        <taxon>Ecdysozoa</taxon>
        <taxon>Arthropoda</taxon>
        <taxon>Crustacea</taxon>
        <taxon>Multicrustacea</taxon>
        <taxon>Malacostraca</taxon>
        <taxon>Eumalacostraca</taxon>
        <taxon>Eucarida</taxon>
        <taxon>Decapoda</taxon>
        <taxon>Pleocyemata</taxon>
        <taxon>Astacidea</taxon>
        <taxon>Nephropoidea</taxon>
        <taxon>Nephropidae</taxon>
        <taxon>Homarus</taxon>
    </lineage>
</organism>
<gene>
    <name evidence="4" type="primary">Ubr2-L1</name>
    <name evidence="4" type="ORF">Hamer_G001803</name>
</gene>
<dbReference type="EMBL" id="JAHLQT010031306">
    <property type="protein sequence ID" value="KAG7160525.1"/>
    <property type="molecule type" value="Genomic_DNA"/>
</dbReference>
<evidence type="ECO:0000313" key="5">
    <source>
        <dbReference type="Proteomes" id="UP000747542"/>
    </source>
</evidence>
<keyword evidence="1" id="KW-0862">Zinc</keyword>
<dbReference type="PANTHER" id="PTHR21497">
    <property type="entry name" value="UBIQUITIN LIGASE E3 ALPHA-RELATED"/>
    <property type="match status" value="1"/>
</dbReference>
<dbReference type="GO" id="GO:0016567">
    <property type="term" value="P:protein ubiquitination"/>
    <property type="evidence" value="ECO:0007669"/>
    <property type="project" value="UniProtKB-UniRule"/>
</dbReference>
<dbReference type="InterPro" id="IPR039164">
    <property type="entry name" value="UBR1-like"/>
</dbReference>
<dbReference type="AlphaFoldDB" id="A0A8J5JRP9"/>
<dbReference type="InterPro" id="IPR044046">
    <property type="entry name" value="E3_ligase_UBR-like_C"/>
</dbReference>
<dbReference type="Pfam" id="PF18995">
    <property type="entry name" value="PRT6_C"/>
    <property type="match status" value="1"/>
</dbReference>
<sequence length="452" mass="50251">MHQVDVFLMVWDSAAYTIHTLEETQRNANRALLTALSARQRDCLAALVKFAAYVPLCVKKKQMIEGAVVRLLSYILEGGEAAPCVVEWDTFSLLVTLSLGLPSIFPNIQGIAIGCQQDLHLLQVCFLAHLVQLLLTYEGHTSNSNMEVDDETDEQSDEGTSTTGSSDATWLMSMFTHCRSLANLPTTNVEPQHLLSYVKESCLPFLRCCGLFFHFLTEVPAPEELQSSVWVPESEFYCLLRYLGLAVNQLRPTFIEPALSELVNKWCSDSRVGAMVSGAGSEGCMRSWVRINQLVSLPHDYSELINTVSQFPCPASSGDDSRTPTMCLVCGKMLCSQSYCCQTEFPEGSRQMVGACTYHAHHCGAGTGIFLRVRECKILLLSGRIKGCFVNPPYLDEYGETDQGLKRGNPLHLDAKQYARLHTMWLSHSIPDTIAHTMESNSSVMATEWQHL</sequence>
<dbReference type="GO" id="GO:0000151">
    <property type="term" value="C:ubiquitin ligase complex"/>
    <property type="evidence" value="ECO:0007669"/>
    <property type="project" value="TreeGrafter"/>
</dbReference>
<dbReference type="GO" id="GO:0061630">
    <property type="term" value="F:ubiquitin protein ligase activity"/>
    <property type="evidence" value="ECO:0007669"/>
    <property type="project" value="UniProtKB-UniRule"/>
</dbReference>
<comment type="pathway">
    <text evidence="1">Protein modification; protein ubiquitination.</text>
</comment>
<keyword evidence="1" id="KW-0808">Transferase</keyword>
<dbReference type="GO" id="GO:0005737">
    <property type="term" value="C:cytoplasm"/>
    <property type="evidence" value="ECO:0007669"/>
    <property type="project" value="TreeGrafter"/>
</dbReference>
<comment type="function">
    <text evidence="1">Ubiquitin ligase protein which is a component of the N-end rule pathway. Recognizes and binds to proteins bearing specific N-terminal residues that are destabilizing according to the N-end rule, leading to their ubiquitination and subsequent degradation.</text>
</comment>
<dbReference type="PANTHER" id="PTHR21497:SF24">
    <property type="entry name" value="E3 UBIQUITIN-PROTEIN LIGASE UBR1"/>
    <property type="match status" value="1"/>
</dbReference>
<feature type="domain" description="E3 ubiquitin-protein ligase UBR-like C-terminal" evidence="3">
    <location>
        <begin position="6"/>
        <end position="427"/>
    </location>
</feature>
<dbReference type="GO" id="GO:0071596">
    <property type="term" value="P:ubiquitin-dependent protein catabolic process via the N-end rule pathway"/>
    <property type="evidence" value="ECO:0007669"/>
    <property type="project" value="UniProtKB-UniRule"/>
</dbReference>
<dbReference type="UniPathway" id="UPA00143"/>
<keyword evidence="1" id="KW-0863">Zinc-finger</keyword>
<feature type="region of interest" description="Disordered" evidence="2">
    <location>
        <begin position="144"/>
        <end position="165"/>
    </location>
</feature>
<comment type="catalytic activity">
    <reaction evidence="1">
        <text>S-ubiquitinyl-[E2 ubiquitin-conjugating enzyme]-L-cysteine + [acceptor protein]-L-lysine = [E2 ubiquitin-conjugating enzyme]-L-cysteine + N(6)-ubiquitinyl-[acceptor protein]-L-lysine.</text>
        <dbReference type="EC" id="2.3.2.27"/>
    </reaction>
</comment>
<reference evidence="4" key="1">
    <citation type="journal article" date="2021" name="Sci. Adv.">
        <title>The American lobster genome reveals insights on longevity, neural, and immune adaptations.</title>
        <authorList>
            <person name="Polinski J.M."/>
            <person name="Zimin A.V."/>
            <person name="Clark K.F."/>
            <person name="Kohn A.B."/>
            <person name="Sadowski N."/>
            <person name="Timp W."/>
            <person name="Ptitsyn A."/>
            <person name="Khanna P."/>
            <person name="Romanova D.Y."/>
            <person name="Williams P."/>
            <person name="Greenwood S.J."/>
            <person name="Moroz L.L."/>
            <person name="Walt D.R."/>
            <person name="Bodnar A.G."/>
        </authorList>
    </citation>
    <scope>NUCLEOTIDE SEQUENCE</scope>
    <source>
        <strain evidence="4">GMGI-L3</strain>
    </source>
</reference>
<protein>
    <recommendedName>
        <fullName evidence="1">E3 ubiquitin-protein ligase</fullName>
        <ecNumber evidence="1">2.3.2.27</ecNumber>
    </recommendedName>
</protein>
<name>A0A8J5JRP9_HOMAM</name>
<evidence type="ECO:0000259" key="3">
    <source>
        <dbReference type="Pfam" id="PF18995"/>
    </source>
</evidence>
<keyword evidence="1" id="KW-0479">Metal-binding</keyword>
<feature type="compositionally biased region" description="Acidic residues" evidence="2">
    <location>
        <begin position="147"/>
        <end position="157"/>
    </location>
</feature>
<dbReference type="GO" id="GO:0008270">
    <property type="term" value="F:zinc ion binding"/>
    <property type="evidence" value="ECO:0007669"/>
    <property type="project" value="UniProtKB-UniRule"/>
</dbReference>
<comment type="similarity">
    <text evidence="1">Belongs to the E3 ubiquitin-protein ligase UBR1-like family.</text>
</comment>
<dbReference type="Proteomes" id="UP000747542">
    <property type="component" value="Unassembled WGS sequence"/>
</dbReference>
<keyword evidence="5" id="KW-1185">Reference proteome</keyword>
<accession>A0A8J5JRP9</accession>
<evidence type="ECO:0000256" key="2">
    <source>
        <dbReference type="SAM" id="MobiDB-lite"/>
    </source>
</evidence>
<proteinExistence type="inferred from homology"/>
<dbReference type="EC" id="2.3.2.27" evidence="1"/>
<evidence type="ECO:0000313" key="4">
    <source>
        <dbReference type="EMBL" id="KAG7160525.1"/>
    </source>
</evidence>